<dbReference type="AlphaFoldDB" id="A0A0F9L9S3"/>
<name>A0A0F9L9S3_9ZZZZ</name>
<comment type="caution">
    <text evidence="1">The sequence shown here is derived from an EMBL/GenBank/DDBJ whole genome shotgun (WGS) entry which is preliminary data.</text>
</comment>
<gene>
    <name evidence="1" type="ORF">LCGC14_1241270</name>
</gene>
<reference evidence="1" key="1">
    <citation type="journal article" date="2015" name="Nature">
        <title>Complex archaea that bridge the gap between prokaryotes and eukaryotes.</title>
        <authorList>
            <person name="Spang A."/>
            <person name="Saw J.H."/>
            <person name="Jorgensen S.L."/>
            <person name="Zaremba-Niedzwiedzka K."/>
            <person name="Martijn J."/>
            <person name="Lind A.E."/>
            <person name="van Eijk R."/>
            <person name="Schleper C."/>
            <person name="Guy L."/>
            <person name="Ettema T.J."/>
        </authorList>
    </citation>
    <scope>NUCLEOTIDE SEQUENCE</scope>
</reference>
<accession>A0A0F9L9S3</accession>
<sequence length="30" mass="3524">MKIEDERIAQLEKELGWHTLIKAKLCQLGE</sequence>
<protein>
    <submittedName>
        <fullName evidence="1">Uncharacterized protein</fullName>
    </submittedName>
</protein>
<organism evidence="1">
    <name type="scientific">marine sediment metagenome</name>
    <dbReference type="NCBI Taxonomy" id="412755"/>
    <lineage>
        <taxon>unclassified sequences</taxon>
        <taxon>metagenomes</taxon>
        <taxon>ecological metagenomes</taxon>
    </lineage>
</organism>
<evidence type="ECO:0000313" key="1">
    <source>
        <dbReference type="EMBL" id="KKM90178.1"/>
    </source>
</evidence>
<dbReference type="EMBL" id="LAZR01006708">
    <property type="protein sequence ID" value="KKM90178.1"/>
    <property type="molecule type" value="Genomic_DNA"/>
</dbReference>
<proteinExistence type="predicted"/>